<feature type="domain" description="Non-reducing end beta-L-arabinofuranosidase-like GH127 middle" evidence="2">
    <location>
        <begin position="432"/>
        <end position="525"/>
    </location>
</feature>
<feature type="domain" description="Non-reducing end beta-L-arabinofuranosidase-like GH127 catalytic" evidence="1">
    <location>
        <begin position="10"/>
        <end position="420"/>
    </location>
</feature>
<dbReference type="PANTHER" id="PTHR43465">
    <property type="entry name" value="DUF1680 DOMAIN PROTEIN (AFU_ORTHOLOGUE AFUA_1G08910)"/>
    <property type="match status" value="1"/>
</dbReference>
<dbReference type="KEGG" id="anr:Ana3638_09570"/>
<dbReference type="Proteomes" id="UP000464314">
    <property type="component" value="Chromosome"/>
</dbReference>
<evidence type="ECO:0000259" key="2">
    <source>
        <dbReference type="Pfam" id="PF20736"/>
    </source>
</evidence>
<dbReference type="GO" id="GO:0016787">
    <property type="term" value="F:hydrolase activity"/>
    <property type="evidence" value="ECO:0007669"/>
    <property type="project" value="UniProtKB-KW"/>
</dbReference>
<dbReference type="EMBL" id="CP048000">
    <property type="protein sequence ID" value="QHQ60991.1"/>
    <property type="molecule type" value="Genomic_DNA"/>
</dbReference>
<dbReference type="RefSeq" id="WP_161837819.1">
    <property type="nucleotide sequence ID" value="NZ_CP048000.1"/>
</dbReference>
<organism evidence="4 5">
    <name type="scientific">Anaerocolumna sedimenticola</name>
    <dbReference type="NCBI Taxonomy" id="2696063"/>
    <lineage>
        <taxon>Bacteria</taxon>
        <taxon>Bacillati</taxon>
        <taxon>Bacillota</taxon>
        <taxon>Clostridia</taxon>
        <taxon>Lachnospirales</taxon>
        <taxon>Lachnospiraceae</taxon>
        <taxon>Anaerocolumna</taxon>
    </lineage>
</organism>
<feature type="domain" description="Non-reducing end beta-L-arabinofuranosidase-like GH127 C-terminal" evidence="3">
    <location>
        <begin position="530"/>
        <end position="641"/>
    </location>
</feature>
<dbReference type="Pfam" id="PF20736">
    <property type="entry name" value="Glyco_hydro127M"/>
    <property type="match status" value="1"/>
</dbReference>
<dbReference type="InterPro" id="IPR049174">
    <property type="entry name" value="Beta-AFase-like"/>
</dbReference>
<evidence type="ECO:0000313" key="5">
    <source>
        <dbReference type="Proteomes" id="UP000464314"/>
    </source>
</evidence>
<dbReference type="InterPro" id="IPR008928">
    <property type="entry name" value="6-hairpin_glycosidase_sf"/>
</dbReference>
<reference evidence="4 5" key="1">
    <citation type="submission" date="2020-01" db="EMBL/GenBank/DDBJ databases">
        <title>Genome analysis of Anaerocolumna sp. CBA3638.</title>
        <authorList>
            <person name="Kim J."/>
            <person name="Roh S.W."/>
        </authorList>
    </citation>
    <scope>NUCLEOTIDE SEQUENCE [LARGE SCALE GENOMIC DNA]</scope>
    <source>
        <strain evidence="4 5">CBA3638</strain>
    </source>
</reference>
<proteinExistence type="predicted"/>
<dbReference type="InterPro" id="IPR012878">
    <property type="entry name" value="Beta-AFase-like_GH127_cat"/>
</dbReference>
<evidence type="ECO:0000259" key="3">
    <source>
        <dbReference type="Pfam" id="PF20737"/>
    </source>
</evidence>
<accession>A0A6P1TM15</accession>
<protein>
    <submittedName>
        <fullName evidence="4">Glycoside hydrolase family 127 protein</fullName>
    </submittedName>
</protein>
<evidence type="ECO:0000259" key="1">
    <source>
        <dbReference type="Pfam" id="PF07944"/>
    </source>
</evidence>
<keyword evidence="5" id="KW-1185">Reference proteome</keyword>
<dbReference type="Pfam" id="PF20737">
    <property type="entry name" value="Glyco_hydro127C"/>
    <property type="match status" value="1"/>
</dbReference>
<dbReference type="GO" id="GO:0005975">
    <property type="term" value="P:carbohydrate metabolic process"/>
    <property type="evidence" value="ECO:0007669"/>
    <property type="project" value="InterPro"/>
</dbReference>
<dbReference type="PANTHER" id="PTHR43465:SF2">
    <property type="entry name" value="DUF1680 DOMAIN PROTEIN (AFU_ORTHOLOGUE AFUA_1G08910)"/>
    <property type="match status" value="1"/>
</dbReference>
<dbReference type="Gene3D" id="1.50.10.20">
    <property type="match status" value="1"/>
</dbReference>
<dbReference type="InterPro" id="IPR049046">
    <property type="entry name" value="Beta-AFase-like_GH127_middle"/>
</dbReference>
<evidence type="ECO:0000313" key="4">
    <source>
        <dbReference type="EMBL" id="QHQ60991.1"/>
    </source>
</evidence>
<keyword evidence="4" id="KW-0378">Hydrolase</keyword>
<sequence length="644" mass="74694">MKLLSMKEMNMKDKFFSEYMQLIRNHVIPYQWEALNDRIEGAEPSYCMQNFKVASGKIQGKFMGMVFQDSDAYKWLEAVGYCLMWNPDKELEEIADGAIDDICAAQQPDGYLNTYYIIGGLDKRFTNLKDHHELYCLGHMIEAAVVYYQATGKRKFMDTAIRYVDCVNSIFGAEAGKLHGYPGHEVIEMALVRLYEVTKDEKHLRLAKYFIDERGKQPLYFESETIINQNNFHWKDSYFKFQYYQAGREVRQQEKAEGHAVRAVYLYSGMAAVANETGDESLIRACERLWDNITNKQMYITGAIGASRYGESFTFDYDLPNDTIYAETCAAVGLIFFARRMFELTKDSKYMNVLERVLFNGAISGMSLDGTKFFYVNPLEVVPEASEKDEQKRHVKVERQKWFGCACCPPNIARLLSSIGSYAYTETDECFFMNLYIGGDITTTIHGQNVELHVETNYPWDGAVKISFNQKEEAEFCYAIRIPDWCRKYVIALNGEEIQTDLVKGYVYLHRKWKNGDTITCDFNMEIILNQANPKVREDIGKAAISRGPLIYCLEEADNGNNLHRIYIKKDTKFTEQFEKDLLKGIVTLTCDGEKLVDSNWNEEVLYQIYQDPIFEKKTLKWIPYYSWANRNPGEMLVWVRTKV</sequence>
<name>A0A6P1TM15_9FIRM</name>
<dbReference type="AlphaFoldDB" id="A0A6P1TM15"/>
<dbReference type="InterPro" id="IPR049049">
    <property type="entry name" value="Beta-AFase-like_GH127_C"/>
</dbReference>
<dbReference type="Pfam" id="PF07944">
    <property type="entry name" value="Beta-AFase-like_GH127_cat"/>
    <property type="match status" value="1"/>
</dbReference>
<gene>
    <name evidence="4" type="ORF">Ana3638_09570</name>
</gene>
<dbReference type="SUPFAM" id="SSF48208">
    <property type="entry name" value="Six-hairpin glycosidases"/>
    <property type="match status" value="1"/>
</dbReference>